<dbReference type="EMBL" id="JYGL01000001">
    <property type="protein sequence ID" value="KJQ58356.1"/>
    <property type="molecule type" value="Genomic_DNA"/>
</dbReference>
<dbReference type="AlphaFoldDB" id="A0AAW3H5L2"/>
<organism evidence="2 3">
    <name type="scientific">Streptococcus gordonii</name>
    <dbReference type="NCBI Taxonomy" id="1302"/>
    <lineage>
        <taxon>Bacteria</taxon>
        <taxon>Bacillati</taxon>
        <taxon>Bacillota</taxon>
        <taxon>Bacilli</taxon>
        <taxon>Lactobacillales</taxon>
        <taxon>Streptococcaceae</taxon>
        <taxon>Streptococcus</taxon>
    </lineage>
</organism>
<keyword evidence="1" id="KW-1133">Transmembrane helix</keyword>
<keyword evidence="1" id="KW-0812">Transmembrane</keyword>
<keyword evidence="1" id="KW-0472">Membrane</keyword>
<name>A0AAW3H5L2_STRGN</name>
<gene>
    <name evidence="2" type="ORF">TZ86_00196</name>
</gene>
<dbReference type="RefSeq" id="WP_045502236.1">
    <property type="nucleotide sequence ID" value="NZ_CABEIT010000002.1"/>
</dbReference>
<evidence type="ECO:0000256" key="1">
    <source>
        <dbReference type="SAM" id="Phobius"/>
    </source>
</evidence>
<feature type="transmembrane region" description="Helical" evidence="1">
    <location>
        <begin position="32"/>
        <end position="57"/>
    </location>
</feature>
<protein>
    <submittedName>
        <fullName evidence="2">Uncharacterized protein</fullName>
    </submittedName>
</protein>
<sequence length="197" mass="22126">MSDWYYFWRGLAGAFSWEKGQDNALIGGEPSWTYLLGLSINFLVILGIFGLVLFGFYKTKVQAGSWKAAFGVFWDNLFLRGRARGILGLIVGFPIIFIAIPFYAGYRVTNGVWRYNYFTNQETVTKTVLLSDLDTYVGSRKSGSSSITLTVFNGNEKRTVNIANSSQTLARTLKSELKTPTMIDVEVNKEGQIIFVH</sequence>
<reference evidence="2 3" key="1">
    <citation type="submission" date="2015-02" db="EMBL/GenBank/DDBJ databases">
        <title>Evolution of amylase-binding proteins of oral streptococcal species.</title>
        <authorList>
            <person name="Haase E.M."/>
        </authorList>
    </citation>
    <scope>NUCLEOTIDE SEQUENCE [LARGE SCALE GENOMIC DNA]</scope>
    <source>
        <strain evidence="2 3">G9B</strain>
    </source>
</reference>
<dbReference type="Proteomes" id="UP000033658">
    <property type="component" value="Unassembled WGS sequence"/>
</dbReference>
<evidence type="ECO:0000313" key="2">
    <source>
        <dbReference type="EMBL" id="KJQ58356.1"/>
    </source>
</evidence>
<evidence type="ECO:0000313" key="3">
    <source>
        <dbReference type="Proteomes" id="UP000033658"/>
    </source>
</evidence>
<comment type="caution">
    <text evidence="2">The sequence shown here is derived from an EMBL/GenBank/DDBJ whole genome shotgun (WGS) entry which is preliminary data.</text>
</comment>
<accession>A0AAW3H5L2</accession>
<proteinExistence type="predicted"/>
<feature type="transmembrane region" description="Helical" evidence="1">
    <location>
        <begin position="86"/>
        <end position="106"/>
    </location>
</feature>